<gene>
    <name evidence="2" type="ORF">H8B04_03045</name>
</gene>
<proteinExistence type="predicted"/>
<dbReference type="Proteomes" id="UP000651271">
    <property type="component" value="Unassembled WGS sequence"/>
</dbReference>
<protein>
    <recommendedName>
        <fullName evidence="4">Phosphoribosylformylglycinamidine synthase</fullName>
    </recommendedName>
</protein>
<feature type="chain" id="PRO_5045440731" description="Phosphoribosylformylglycinamidine synthase" evidence="1">
    <location>
        <begin position="19"/>
        <end position="168"/>
    </location>
</feature>
<reference evidence="2 3" key="1">
    <citation type="submission" date="2020-08" db="EMBL/GenBank/DDBJ databases">
        <title>Sphingobacterium sp. DN04309 isolated from aquaculture water.</title>
        <authorList>
            <person name="Zhang M."/>
        </authorList>
    </citation>
    <scope>NUCLEOTIDE SEQUENCE [LARGE SCALE GENOMIC DNA]</scope>
    <source>
        <strain evidence="2 3">DN04309</strain>
    </source>
</reference>
<organism evidence="2 3">
    <name type="scientific">Sphingobacterium litopenaei</name>
    <dbReference type="NCBI Taxonomy" id="2763500"/>
    <lineage>
        <taxon>Bacteria</taxon>
        <taxon>Pseudomonadati</taxon>
        <taxon>Bacteroidota</taxon>
        <taxon>Sphingobacteriia</taxon>
        <taxon>Sphingobacteriales</taxon>
        <taxon>Sphingobacteriaceae</taxon>
        <taxon>Sphingobacterium</taxon>
    </lineage>
</organism>
<dbReference type="RefSeq" id="WP_190301405.1">
    <property type="nucleotide sequence ID" value="NZ_JACOIJ010000003.1"/>
</dbReference>
<evidence type="ECO:0000256" key="1">
    <source>
        <dbReference type="SAM" id="SignalP"/>
    </source>
</evidence>
<evidence type="ECO:0008006" key="4">
    <source>
        <dbReference type="Google" id="ProtNLM"/>
    </source>
</evidence>
<dbReference type="InterPro" id="IPR048131">
    <property type="entry name" value="HAEPLYID-like"/>
</dbReference>
<name>A0ABR7YB56_9SPHI</name>
<feature type="signal peptide" evidence="1">
    <location>
        <begin position="1"/>
        <end position="18"/>
    </location>
</feature>
<accession>A0ABR7YB56</accession>
<sequence length="168" mass="19593">MKINYTILLLLLSLTTFGQNQLNNQNHSIKDTTLTKLPPKVDHAEPLYIDLMRDLGARKGEAEINVGFGRNNHKHYNEFYGFVEYEWAIANRLGMEVEVPFSFNQLNKDNTHFTLPGNKIEGLKLASQYTFLVNENRKLSMAFAYVHEFELNTFKELLIKETYLRECE</sequence>
<keyword evidence="3" id="KW-1185">Reference proteome</keyword>
<comment type="caution">
    <text evidence="2">The sequence shown here is derived from an EMBL/GenBank/DDBJ whole genome shotgun (WGS) entry which is preliminary data.</text>
</comment>
<evidence type="ECO:0000313" key="2">
    <source>
        <dbReference type="EMBL" id="MBD1428553.1"/>
    </source>
</evidence>
<evidence type="ECO:0000313" key="3">
    <source>
        <dbReference type="Proteomes" id="UP000651271"/>
    </source>
</evidence>
<dbReference type="EMBL" id="JACOIJ010000003">
    <property type="protein sequence ID" value="MBD1428553.1"/>
    <property type="molecule type" value="Genomic_DNA"/>
</dbReference>
<keyword evidence="1" id="KW-0732">Signal</keyword>
<dbReference type="NCBIfam" id="NF041634">
    <property type="entry name" value="HAEPLYID"/>
    <property type="match status" value="1"/>
</dbReference>